<organism evidence="2 3">
    <name type="scientific">Actinomadura chokoriensis</name>
    <dbReference type="NCBI Taxonomy" id="454156"/>
    <lineage>
        <taxon>Bacteria</taxon>
        <taxon>Bacillati</taxon>
        <taxon>Actinomycetota</taxon>
        <taxon>Actinomycetes</taxon>
        <taxon>Streptosporangiales</taxon>
        <taxon>Thermomonosporaceae</taxon>
        <taxon>Actinomadura</taxon>
    </lineage>
</organism>
<keyword evidence="3" id="KW-1185">Reference proteome</keyword>
<name>A0ABV4R514_9ACTN</name>
<feature type="transmembrane region" description="Helical" evidence="1">
    <location>
        <begin position="27"/>
        <end position="47"/>
    </location>
</feature>
<gene>
    <name evidence="2" type="ORF">SM436_30245</name>
</gene>
<proteinExistence type="predicted"/>
<keyword evidence="1" id="KW-1133">Transmembrane helix</keyword>
<comment type="caution">
    <text evidence="2">The sequence shown here is derived from an EMBL/GenBank/DDBJ whole genome shotgun (WGS) entry which is preliminary data.</text>
</comment>
<evidence type="ECO:0000256" key="1">
    <source>
        <dbReference type="SAM" id="Phobius"/>
    </source>
</evidence>
<sequence length="342" mass="36682">MSILLILGTPGLQTSQTVPLVQFFDVIKLAFAAIAGVGGVIALVVAYRRQRVTEAAARLEHAKEDRETTRLFNERFAAACGQLGDESPAVRLAGVHALAGLADDWPAGRQTCIDVLCAYLRMPYEEEPPADATVERSIRLRSMGEVRRTIWAIIGTHLRGGAGSSWTGHNFDFTGAVIDCDVPFFDIEISGGVMTFNSARIIRGNVWLHNAKLSGGEVVFANIELLGGELSFQGAIFEGGVIWFVGADFSGGELSFGLTHFCGAEVWFPKAQFSGTEVWFDRVRFSAGKAYFGDAQICGSEITFEEARFEGCEVNLRAATGVDVTALGLPPSAPGLLLPAGT</sequence>
<protein>
    <recommendedName>
        <fullName evidence="4">Pentapeptide repeat-containing protein</fullName>
    </recommendedName>
</protein>
<keyword evidence="1" id="KW-0812">Transmembrane</keyword>
<reference evidence="2 3" key="1">
    <citation type="submission" date="2023-11" db="EMBL/GenBank/DDBJ databases">
        <title>Actinomadura monticuli sp. nov., isolated from volcanic ash.</title>
        <authorList>
            <person name="Lee S.D."/>
            <person name="Yang H."/>
            <person name="Kim I.S."/>
        </authorList>
    </citation>
    <scope>NUCLEOTIDE SEQUENCE [LARGE SCALE GENOMIC DNA]</scope>
    <source>
        <strain evidence="2 3">DSM 45346</strain>
    </source>
</reference>
<evidence type="ECO:0000313" key="3">
    <source>
        <dbReference type="Proteomes" id="UP001569904"/>
    </source>
</evidence>
<evidence type="ECO:0000313" key="2">
    <source>
        <dbReference type="EMBL" id="MFA1557987.1"/>
    </source>
</evidence>
<dbReference type="RefSeq" id="WP_371944848.1">
    <property type="nucleotide sequence ID" value="NZ_JAXCEH010000026.1"/>
</dbReference>
<keyword evidence="1" id="KW-0472">Membrane</keyword>
<dbReference type="EMBL" id="JAXCEH010000026">
    <property type="protein sequence ID" value="MFA1557987.1"/>
    <property type="molecule type" value="Genomic_DNA"/>
</dbReference>
<dbReference type="Proteomes" id="UP001569904">
    <property type="component" value="Unassembled WGS sequence"/>
</dbReference>
<accession>A0ABV4R514</accession>
<evidence type="ECO:0008006" key="4">
    <source>
        <dbReference type="Google" id="ProtNLM"/>
    </source>
</evidence>